<feature type="transmembrane region" description="Helical" evidence="1">
    <location>
        <begin position="109"/>
        <end position="127"/>
    </location>
</feature>
<sequence>MIPVVKESLSEFKNSLPGMVVAAIPWIGAAILLAILSYVFSESLTGAIGYLLMTIVGLVVQGLIAFSALRVLYKRREVDIAISQKKVLTYLFAMIYIGIAASMGFILLVVPGIVIMAACFFVPVYILKDGQGPIESVASSATLLQGRVLHVTLLLCCIWAAILISDYIISFIFWYIPLPFVLREIFVTFASIVISMVTLPVMVNLREFLEHEHNKSMQPTPAATAD</sequence>
<dbReference type="EMBL" id="CP046056">
    <property type="protein sequence ID" value="QQD24425.1"/>
    <property type="molecule type" value="Genomic_DNA"/>
</dbReference>
<keyword evidence="3" id="KW-1185">Reference proteome</keyword>
<keyword evidence="1" id="KW-1133">Transmembrane helix</keyword>
<evidence type="ECO:0000313" key="3">
    <source>
        <dbReference type="Proteomes" id="UP000596074"/>
    </source>
</evidence>
<keyword evidence="1" id="KW-0812">Transmembrane</keyword>
<feature type="transmembrane region" description="Helical" evidence="1">
    <location>
        <begin position="20"/>
        <end position="41"/>
    </location>
</feature>
<reference evidence="2 3" key="1">
    <citation type="submission" date="2019-11" db="EMBL/GenBank/DDBJ databases">
        <title>Venatorbacter sp. nov. a predator of Campylobacter and other Gram-negative bacteria.</title>
        <authorList>
            <person name="Saeedi A."/>
            <person name="Cummings N.J."/>
            <person name="Connerton I.F."/>
            <person name="Connerton P.L."/>
        </authorList>
    </citation>
    <scope>NUCLEOTIDE SEQUENCE [LARGE SCALE GENOMIC DNA]</scope>
    <source>
        <strain evidence="2">XL5</strain>
    </source>
</reference>
<name>A0A9X7UWX4_9GAMM</name>
<accession>A0A9X7UWX4</accession>
<proteinExistence type="predicted"/>
<evidence type="ECO:0000313" key="2">
    <source>
        <dbReference type="EMBL" id="QQD24425.1"/>
    </source>
</evidence>
<feature type="transmembrane region" description="Helical" evidence="1">
    <location>
        <begin position="47"/>
        <end position="66"/>
    </location>
</feature>
<protein>
    <recommendedName>
        <fullName evidence="4">Integral membrane protein</fullName>
    </recommendedName>
</protein>
<feature type="transmembrane region" description="Helical" evidence="1">
    <location>
        <begin position="185"/>
        <end position="205"/>
    </location>
</feature>
<evidence type="ECO:0000256" key="1">
    <source>
        <dbReference type="SAM" id="Phobius"/>
    </source>
</evidence>
<dbReference type="AlphaFoldDB" id="A0A9X7UWX4"/>
<organism evidence="2 3">
    <name type="scientific">Venatoribacter cucullus</name>
    <dbReference type="NCBI Taxonomy" id="2661630"/>
    <lineage>
        <taxon>Bacteria</taxon>
        <taxon>Pseudomonadati</taxon>
        <taxon>Pseudomonadota</taxon>
        <taxon>Gammaproteobacteria</taxon>
        <taxon>Oceanospirillales</taxon>
        <taxon>Oceanospirillaceae</taxon>
        <taxon>Venatoribacter</taxon>
    </lineage>
</organism>
<dbReference type="KEGG" id="vcw:GJQ55_08010"/>
<dbReference type="Proteomes" id="UP000596074">
    <property type="component" value="Chromosome"/>
</dbReference>
<dbReference type="RefSeq" id="WP_228344469.1">
    <property type="nucleotide sequence ID" value="NZ_CP046056.1"/>
</dbReference>
<evidence type="ECO:0008006" key="4">
    <source>
        <dbReference type="Google" id="ProtNLM"/>
    </source>
</evidence>
<gene>
    <name evidence="2" type="ORF">GJQ55_08010</name>
</gene>
<keyword evidence="1" id="KW-0472">Membrane</keyword>
<feature type="transmembrane region" description="Helical" evidence="1">
    <location>
        <begin position="148"/>
        <end position="173"/>
    </location>
</feature>